<dbReference type="RefSeq" id="WP_126775141.1">
    <property type="nucleotide sequence ID" value="NZ_PIQE01000001.1"/>
</dbReference>
<accession>A0A432Z8Z5</accession>
<dbReference type="InterPro" id="IPR025738">
    <property type="entry name" value="BatD"/>
</dbReference>
<dbReference type="AlphaFoldDB" id="A0A432Z8Z5"/>
<keyword evidence="3" id="KW-0732">Signal</keyword>
<keyword evidence="2" id="KW-0472">Membrane</keyword>
<feature type="chain" id="PRO_5018973098" description="DUF7939 domain-containing protein" evidence="3">
    <location>
        <begin position="27"/>
        <end position="589"/>
    </location>
</feature>
<dbReference type="Proteomes" id="UP000287022">
    <property type="component" value="Unassembled WGS sequence"/>
</dbReference>
<evidence type="ECO:0000313" key="5">
    <source>
        <dbReference type="EMBL" id="RUO74311.1"/>
    </source>
</evidence>
<proteinExistence type="predicted"/>
<gene>
    <name evidence="5" type="ORF">CWI80_02900</name>
</gene>
<dbReference type="PANTHER" id="PTHR40940">
    <property type="entry name" value="PROTEIN BATD-RELATED"/>
    <property type="match status" value="1"/>
</dbReference>
<keyword evidence="2" id="KW-0812">Transmembrane</keyword>
<evidence type="ECO:0000256" key="1">
    <source>
        <dbReference type="SAM" id="MobiDB-lite"/>
    </source>
</evidence>
<dbReference type="EMBL" id="PIQE01000001">
    <property type="protein sequence ID" value="RUO74311.1"/>
    <property type="molecule type" value="Genomic_DNA"/>
</dbReference>
<feature type="region of interest" description="Disordered" evidence="1">
    <location>
        <begin position="398"/>
        <end position="437"/>
    </location>
</feature>
<evidence type="ECO:0000259" key="4">
    <source>
        <dbReference type="Pfam" id="PF25607"/>
    </source>
</evidence>
<keyword evidence="2" id="KW-1133">Transmembrane helix</keyword>
<name>A0A432Z8Z5_9GAMM</name>
<feature type="transmembrane region" description="Helical" evidence="2">
    <location>
        <begin position="444"/>
        <end position="465"/>
    </location>
</feature>
<protein>
    <recommendedName>
        <fullName evidence="4">DUF7939 domain-containing protein</fullName>
    </recommendedName>
</protein>
<sequence>MVTTMIRTFFIVVFTVILTCSPSASAQATASEVIISVDKNPVGAGDTFVFTLTVDTFIDDALWQPAEVLESMEVMGTSSSTSTQIINGETTRQQTFRSIIKAPNQLGSYTLGPVTLAGVTSNSISLSVLAADDPELQEKRQAFMRVELGREEVYVQEQVDVTAKLYLAANLHSGNIIPPQLDDADIRQIGSDQDTTEVIDGRLFQVFTRRFVVIPQRSGEQVIRGPMFQGQINVDSQRTMFPTFSATKSITTAATDITLNVLPTPSDWPATQTWLPAELVSLAVSVGNEASTQDSNAQLQITQGEPITFTYRLTAVGPNADQLPRLDALVKDLAIANASVYPETPESAMTQRNGSLVSQQTLRVAVIPHQAGSLDIPALTVPWFNTILRQTATATAPAQQLSVAPGTGTPSTPAPAATQTEPTAADTDTSSESPTATTGRTTTIYWQVATAVLVVLWLATLAWLFGRSKQQRAQHAQAAAEPPRFNLNQLKQACLANDAKATELALKQWMRDGLQLPSQQFQQLAAHFNHAPLRGQLEHLQRCRYAAVNEQGWHEGKALWRAIQAALQAKRQHQAKGDDASLPKLYPQA</sequence>
<keyword evidence="6" id="KW-1185">Reference proteome</keyword>
<dbReference type="Pfam" id="PF13584">
    <property type="entry name" value="BatD"/>
    <property type="match status" value="2"/>
</dbReference>
<dbReference type="Pfam" id="PF25607">
    <property type="entry name" value="DUF7939"/>
    <property type="match status" value="1"/>
</dbReference>
<feature type="signal peptide" evidence="3">
    <location>
        <begin position="1"/>
        <end position="26"/>
    </location>
</feature>
<feature type="compositionally biased region" description="Low complexity" evidence="1">
    <location>
        <begin position="398"/>
        <end position="428"/>
    </location>
</feature>
<reference evidence="6" key="1">
    <citation type="journal article" date="2018" name="Front. Microbiol.">
        <title>Genome-Based Analysis Reveals the Taxonomy and Diversity of the Family Idiomarinaceae.</title>
        <authorList>
            <person name="Liu Y."/>
            <person name="Lai Q."/>
            <person name="Shao Z."/>
        </authorList>
    </citation>
    <scope>NUCLEOTIDE SEQUENCE [LARGE SCALE GENOMIC DNA]</scope>
    <source>
        <strain evidence="6">c121</strain>
    </source>
</reference>
<evidence type="ECO:0000313" key="6">
    <source>
        <dbReference type="Proteomes" id="UP000287022"/>
    </source>
</evidence>
<comment type="caution">
    <text evidence="5">The sequence shown here is derived from an EMBL/GenBank/DDBJ whole genome shotgun (WGS) entry which is preliminary data.</text>
</comment>
<dbReference type="STRING" id="1122124.GCA_000423165_00819"/>
<evidence type="ECO:0000256" key="2">
    <source>
        <dbReference type="SAM" id="Phobius"/>
    </source>
</evidence>
<dbReference type="PANTHER" id="PTHR40940:SF1">
    <property type="entry name" value="PROTEIN BATD"/>
    <property type="match status" value="1"/>
</dbReference>
<dbReference type="InterPro" id="IPR057699">
    <property type="entry name" value="DUF7939"/>
</dbReference>
<feature type="domain" description="DUF7939" evidence="4">
    <location>
        <begin position="486"/>
        <end position="569"/>
    </location>
</feature>
<organism evidence="5 6">
    <name type="scientific">Pseudidiomarina sediminum</name>
    <dbReference type="NCBI Taxonomy" id="431675"/>
    <lineage>
        <taxon>Bacteria</taxon>
        <taxon>Pseudomonadati</taxon>
        <taxon>Pseudomonadota</taxon>
        <taxon>Gammaproteobacteria</taxon>
        <taxon>Alteromonadales</taxon>
        <taxon>Idiomarinaceae</taxon>
        <taxon>Pseudidiomarina</taxon>
    </lineage>
</organism>
<evidence type="ECO:0000256" key="3">
    <source>
        <dbReference type="SAM" id="SignalP"/>
    </source>
</evidence>